<feature type="compositionally biased region" description="Basic and acidic residues" evidence="1">
    <location>
        <begin position="61"/>
        <end position="85"/>
    </location>
</feature>
<reference evidence="2 3" key="1">
    <citation type="journal article" date="2018" name="Mol. Plant">
        <title>The genome of Artemisia annua provides insight into the evolution of Asteraceae family and artemisinin biosynthesis.</title>
        <authorList>
            <person name="Shen Q."/>
            <person name="Zhang L."/>
            <person name="Liao Z."/>
            <person name="Wang S."/>
            <person name="Yan T."/>
            <person name="Shi P."/>
            <person name="Liu M."/>
            <person name="Fu X."/>
            <person name="Pan Q."/>
            <person name="Wang Y."/>
            <person name="Lv Z."/>
            <person name="Lu X."/>
            <person name="Zhang F."/>
            <person name="Jiang W."/>
            <person name="Ma Y."/>
            <person name="Chen M."/>
            <person name="Hao X."/>
            <person name="Li L."/>
            <person name="Tang Y."/>
            <person name="Lv G."/>
            <person name="Zhou Y."/>
            <person name="Sun X."/>
            <person name="Brodelius P.E."/>
            <person name="Rose J.K.C."/>
            <person name="Tang K."/>
        </authorList>
    </citation>
    <scope>NUCLEOTIDE SEQUENCE [LARGE SCALE GENOMIC DNA]</scope>
    <source>
        <strain evidence="3">cv. Huhao1</strain>
        <tissue evidence="2">Leaf</tissue>
    </source>
</reference>
<proteinExistence type="predicted"/>
<feature type="compositionally biased region" description="Basic and acidic residues" evidence="1">
    <location>
        <begin position="99"/>
        <end position="111"/>
    </location>
</feature>
<accession>A0A2U1PK87</accession>
<evidence type="ECO:0000313" key="2">
    <source>
        <dbReference type="EMBL" id="PWA86097.1"/>
    </source>
</evidence>
<name>A0A2U1PK87_ARTAN</name>
<dbReference type="EMBL" id="PKPP01001055">
    <property type="protein sequence ID" value="PWA86097.1"/>
    <property type="molecule type" value="Genomic_DNA"/>
</dbReference>
<dbReference type="AlphaFoldDB" id="A0A2U1PK87"/>
<keyword evidence="3" id="KW-1185">Reference proteome</keyword>
<protein>
    <recommendedName>
        <fullName evidence="4">Zinc knuckle CX2CX4HX4C</fullName>
    </recommendedName>
</protein>
<sequence>MTNKKSQNQRTSKRNPRALIWLDDHVVSSLGHKRNEKEIDVSKNVSVNNSTEKTSVVEKLSVSDREGSNKKDSVQDTNGEMDKSLDTGSQVNMNQVADSNKEKGSSDKCDVDINQSANDKNLTDEAQKDVRKSYASATYDNKLDMSRKLFAVPTEVDENGYEYVVVGYARVMVEVSAKKILPDVVEMVYRNRNGGEICRKNVNVKYDWTPPRCSNCCVYGHSDQVCKQCVSNEVQTEEKYANKECSGKESNAEDEQRNNGKQKDGFEEVRYKKTNGGGNKGQGHAKNVSNQTQKRGDGNQQVKQSQYVYQKKVNNEQGEPSNKNTNNMEAAKKGLSTTDKQNEVMKYIEDEKLNVCGIIETQLKTKKIQKIGDHIFKNWSWVHNMRRFLHKLPLMGCFLATVSTVTELHWRGYGIEDPATLFSVLYAVSLKQISVRSIICCKTIGMSIV</sequence>
<gene>
    <name evidence="2" type="ORF">CTI12_AA142600</name>
</gene>
<feature type="compositionally biased region" description="Low complexity" evidence="1">
    <location>
        <begin position="300"/>
        <end position="312"/>
    </location>
</feature>
<feature type="region of interest" description="Disordered" evidence="1">
    <location>
        <begin position="50"/>
        <end position="125"/>
    </location>
</feature>
<comment type="caution">
    <text evidence="2">The sequence shown here is derived from an EMBL/GenBank/DDBJ whole genome shotgun (WGS) entry which is preliminary data.</text>
</comment>
<evidence type="ECO:0008006" key="4">
    <source>
        <dbReference type="Google" id="ProtNLM"/>
    </source>
</evidence>
<feature type="region of interest" description="Disordered" evidence="1">
    <location>
        <begin position="240"/>
        <end position="336"/>
    </location>
</feature>
<feature type="compositionally biased region" description="Polar residues" evidence="1">
    <location>
        <begin position="86"/>
        <end position="98"/>
    </location>
</feature>
<evidence type="ECO:0000313" key="3">
    <source>
        <dbReference type="Proteomes" id="UP000245207"/>
    </source>
</evidence>
<evidence type="ECO:0000256" key="1">
    <source>
        <dbReference type="SAM" id="MobiDB-lite"/>
    </source>
</evidence>
<organism evidence="2 3">
    <name type="scientific">Artemisia annua</name>
    <name type="common">Sweet wormwood</name>
    <dbReference type="NCBI Taxonomy" id="35608"/>
    <lineage>
        <taxon>Eukaryota</taxon>
        <taxon>Viridiplantae</taxon>
        <taxon>Streptophyta</taxon>
        <taxon>Embryophyta</taxon>
        <taxon>Tracheophyta</taxon>
        <taxon>Spermatophyta</taxon>
        <taxon>Magnoliopsida</taxon>
        <taxon>eudicotyledons</taxon>
        <taxon>Gunneridae</taxon>
        <taxon>Pentapetalae</taxon>
        <taxon>asterids</taxon>
        <taxon>campanulids</taxon>
        <taxon>Asterales</taxon>
        <taxon>Asteraceae</taxon>
        <taxon>Asteroideae</taxon>
        <taxon>Anthemideae</taxon>
        <taxon>Artemisiinae</taxon>
        <taxon>Artemisia</taxon>
    </lineage>
</organism>
<dbReference type="Proteomes" id="UP000245207">
    <property type="component" value="Unassembled WGS sequence"/>
</dbReference>
<feature type="compositionally biased region" description="Polar residues" evidence="1">
    <location>
        <begin position="315"/>
        <end position="328"/>
    </location>
</feature>
<feature type="compositionally biased region" description="Basic and acidic residues" evidence="1">
    <location>
        <begin position="240"/>
        <end position="271"/>
    </location>
</feature>